<gene>
    <name evidence="6" type="ORF">EBB79_23795</name>
</gene>
<evidence type="ECO:0000259" key="5">
    <source>
        <dbReference type="Pfam" id="PF13657"/>
    </source>
</evidence>
<dbReference type="AlphaFoldDB" id="A0A3T0NA94"/>
<feature type="domain" description="HipA N-terminal subdomain 1" evidence="5">
    <location>
        <begin position="12"/>
        <end position="99"/>
    </location>
</feature>
<dbReference type="NCBIfam" id="TIGR03071">
    <property type="entry name" value="couple_hipA"/>
    <property type="match status" value="1"/>
</dbReference>
<dbReference type="InterPro" id="IPR017508">
    <property type="entry name" value="HipA_N1"/>
</dbReference>
<dbReference type="InterPro" id="IPR012893">
    <property type="entry name" value="HipA-like_C"/>
</dbReference>
<evidence type="ECO:0000256" key="1">
    <source>
        <dbReference type="ARBA" id="ARBA00010164"/>
    </source>
</evidence>
<dbReference type="GO" id="GO:0005829">
    <property type="term" value="C:cytosol"/>
    <property type="evidence" value="ECO:0007669"/>
    <property type="project" value="TreeGrafter"/>
</dbReference>
<evidence type="ECO:0000259" key="4">
    <source>
        <dbReference type="Pfam" id="PF07804"/>
    </source>
</evidence>
<dbReference type="Pfam" id="PF13657">
    <property type="entry name" value="Couple_hipA"/>
    <property type="match status" value="1"/>
</dbReference>
<dbReference type="RefSeq" id="WP_127751449.1">
    <property type="nucleotide sequence ID" value="NZ_CP033222.1"/>
</dbReference>
<keyword evidence="6" id="KW-0614">Plasmid</keyword>
<feature type="domain" description="HipA-like C-terminal" evidence="4">
    <location>
        <begin position="149"/>
        <end position="371"/>
    </location>
</feature>
<dbReference type="PANTHER" id="PTHR37419">
    <property type="entry name" value="SERINE/THREONINE-PROTEIN KINASE TOXIN HIPA"/>
    <property type="match status" value="1"/>
</dbReference>
<sequence>MLTVDVHIEGVEAPVGKLVRLDDGSTSFRYLRDDLPHPVSLSLPVQDQPFKDKETRGFFSNLLFENEMLEQVIRRHGVERTDFVGLLFHLGADCPGAISCGPEGEGAPKAPGILSADYEPVSDEGLVEIITSLRDHRRLPTGQVDPSPLAGVQGKVALARLPDGSFALPKSGRRVPTTHILKVPRLIKMSEVQQEYMAMEAMMAFQEHPVAACEVIGDGDLQALLIERFDRIVHNDKVSRIHQEDFCQALGLSADLKYQRKANGQIPRFDAHAIGGIIAKTAQPGVARLAMLKITLANLLLGNTDNHAKNHALLYRGFNPELAPIYDVVPTIIDPEVTHEMSFRIGAAQMTDEITGDDLDVFARELGMRSFTKAHQRMVCGMVAKAIDMMKDMRGPVKKRFRDVLAEQGKHLKAAADCGVEIPDGDLIVINRP</sequence>
<dbReference type="KEGG" id="sedi:EBB79_23795"/>
<evidence type="ECO:0000256" key="3">
    <source>
        <dbReference type="ARBA" id="ARBA00022777"/>
    </source>
</evidence>
<geneLocation type="plasmid" evidence="6 7">
    <name>pW43C</name>
</geneLocation>
<proteinExistence type="inferred from homology"/>
<dbReference type="Proteomes" id="UP000283063">
    <property type="component" value="Plasmid pW43C"/>
</dbReference>
<keyword evidence="2" id="KW-0808">Transferase</keyword>
<reference evidence="6 7" key="1">
    <citation type="submission" date="2018-10" db="EMBL/GenBank/DDBJ databases">
        <title>Parasedimentitalea marina sp. nov., a psychrophilic bacterium isolated from deep seawater of the New Britain Trench.</title>
        <authorList>
            <person name="Cao J."/>
        </authorList>
    </citation>
    <scope>NUCLEOTIDE SEQUENCE [LARGE SCALE GENOMIC DNA]</scope>
    <source>
        <strain evidence="6 7">W43</strain>
        <plasmid evidence="6 7">pW43C</plasmid>
    </source>
</reference>
<dbReference type="GO" id="GO:0004674">
    <property type="term" value="F:protein serine/threonine kinase activity"/>
    <property type="evidence" value="ECO:0007669"/>
    <property type="project" value="TreeGrafter"/>
</dbReference>
<dbReference type="PANTHER" id="PTHR37419:SF1">
    <property type="entry name" value="SERINE_THREONINE-PROTEIN KINASE TOXIN HIPA"/>
    <property type="match status" value="1"/>
</dbReference>
<evidence type="ECO:0000256" key="2">
    <source>
        <dbReference type="ARBA" id="ARBA00022679"/>
    </source>
</evidence>
<evidence type="ECO:0000313" key="6">
    <source>
        <dbReference type="EMBL" id="AZV80948.1"/>
    </source>
</evidence>
<comment type="similarity">
    <text evidence="1">Belongs to the HipA Ser/Thr kinase family.</text>
</comment>
<keyword evidence="7" id="KW-1185">Reference proteome</keyword>
<accession>A0A3T0NA94</accession>
<name>A0A3T0NA94_9RHOB</name>
<evidence type="ECO:0000313" key="7">
    <source>
        <dbReference type="Proteomes" id="UP000283063"/>
    </source>
</evidence>
<protein>
    <submittedName>
        <fullName evidence="6">Type II toxin-antitoxin system HipA family toxin</fullName>
    </submittedName>
</protein>
<dbReference type="InterPro" id="IPR052028">
    <property type="entry name" value="HipA_Ser/Thr_kinase"/>
</dbReference>
<dbReference type="Pfam" id="PF07804">
    <property type="entry name" value="HipA_C"/>
    <property type="match status" value="1"/>
</dbReference>
<organism evidence="6 7">
    <name type="scientific">Parasedimentitalea marina</name>
    <dbReference type="NCBI Taxonomy" id="2483033"/>
    <lineage>
        <taxon>Bacteria</taxon>
        <taxon>Pseudomonadati</taxon>
        <taxon>Pseudomonadota</taxon>
        <taxon>Alphaproteobacteria</taxon>
        <taxon>Rhodobacterales</taxon>
        <taxon>Paracoccaceae</taxon>
        <taxon>Parasedimentitalea</taxon>
    </lineage>
</organism>
<dbReference type="OrthoDB" id="9805913at2"/>
<dbReference type="EMBL" id="CP033222">
    <property type="protein sequence ID" value="AZV80948.1"/>
    <property type="molecule type" value="Genomic_DNA"/>
</dbReference>
<keyword evidence="3" id="KW-0418">Kinase</keyword>